<keyword evidence="1" id="KW-0175">Coiled coil</keyword>
<dbReference type="KEGG" id="vg:55015683"/>
<dbReference type="KEGG" id="vg:80402602"/>
<dbReference type="EMBL" id="MK570054">
    <property type="protein sequence ID" value="QDI73983.1"/>
    <property type="molecule type" value="Genomic_DNA"/>
</dbReference>
<sequence length="108" mass="12306">MSTVEMIKTNEVHTALEKLNAKFSRIENSEIEQSKKVNELKEKLDLEKTALKNIQKEKKEIEKSISNHKITFESFRNVCVECGFVESITKDIEPTPSSEAPTKNPSPI</sequence>
<evidence type="ECO:0000313" key="3">
    <source>
        <dbReference type="EMBL" id="QDI73983.1"/>
    </source>
</evidence>
<reference evidence="2 4" key="1">
    <citation type="submission" date="2019-02" db="EMBL/GenBank/DDBJ databases">
        <title>Spindle-shaped viruses infect a marine ammonia-oxidizing thaumarchaeon.</title>
        <authorList>
            <person name="Kim J.-G."/>
            <person name="Kim S.-J."/>
            <person name="Rhee S.-K."/>
        </authorList>
    </citation>
    <scope>NUCLEOTIDE SEQUENCE [LARGE SCALE GENOMIC DNA]</scope>
    <source>
        <strain evidence="2">NSV1</strain>
        <strain evidence="3">NSV3</strain>
    </source>
</reference>
<dbReference type="GeneID" id="80402602"/>
<organism evidence="2 4">
    <name type="scientific">Nitrosopumilus spindle-shaped virus</name>
    <dbReference type="NCBI Taxonomy" id="2508184"/>
    <lineage>
        <taxon>Viruses</taxon>
        <taxon>Viruses incertae sedis</taxon>
        <taxon>Thaspiviridae</taxon>
        <taxon>Nitmarvirus</taxon>
        <taxon>Nitmarvirus maris</taxon>
        <taxon>Nitmarvirus NSV1</taxon>
    </lineage>
</organism>
<keyword evidence="4" id="KW-1185">Reference proteome</keyword>
<accession>A0A514K2X5</accession>
<evidence type="ECO:0000313" key="2">
    <source>
        <dbReference type="EMBL" id="QDI73935.1"/>
    </source>
</evidence>
<proteinExistence type="predicted"/>
<name>A0A514K2S0_9VIRU</name>
<protein>
    <submittedName>
        <fullName evidence="2">Uncharacterized protein</fullName>
    </submittedName>
</protein>
<dbReference type="RefSeq" id="YP_009824156.1">
    <property type="nucleotide sequence ID" value="NC_048199.1"/>
</dbReference>
<accession>A0A514K2S0</accession>
<dbReference type="GeneID" id="55015683"/>
<feature type="coiled-coil region" evidence="1">
    <location>
        <begin position="37"/>
        <end position="71"/>
    </location>
</feature>
<dbReference type="EMBL" id="MK570053">
    <property type="protein sequence ID" value="QDI73935.1"/>
    <property type="molecule type" value="Genomic_DNA"/>
</dbReference>
<dbReference type="Proteomes" id="UP000316651">
    <property type="component" value="Segment"/>
</dbReference>
<evidence type="ECO:0000256" key="1">
    <source>
        <dbReference type="SAM" id="Coils"/>
    </source>
</evidence>
<evidence type="ECO:0000313" key="4">
    <source>
        <dbReference type="Proteomes" id="UP000316651"/>
    </source>
</evidence>
<dbReference type="RefSeq" id="YP_010772875.1">
    <property type="nucleotide sequence ID" value="NC_074656.1"/>
</dbReference>